<dbReference type="AlphaFoldDB" id="A0A9P5U4E7"/>
<organism evidence="2 3">
    <name type="scientific">Rhodocollybia butyracea</name>
    <dbReference type="NCBI Taxonomy" id="206335"/>
    <lineage>
        <taxon>Eukaryota</taxon>
        <taxon>Fungi</taxon>
        <taxon>Dikarya</taxon>
        <taxon>Basidiomycota</taxon>
        <taxon>Agaricomycotina</taxon>
        <taxon>Agaricomycetes</taxon>
        <taxon>Agaricomycetidae</taxon>
        <taxon>Agaricales</taxon>
        <taxon>Marasmiineae</taxon>
        <taxon>Omphalotaceae</taxon>
        <taxon>Rhodocollybia</taxon>
    </lineage>
</organism>
<gene>
    <name evidence="2" type="ORF">BDP27DRAFT_1366040</name>
</gene>
<sequence length="548" mass="60127">MTLVELGGDSWSCTCQLNPLMFRALRVNQGTQIKLFSNPSVLNNGEQATYTAHCRIGSALMLQQTDVVYSSEYRLCLFLCKATPGSSGSVIWGRRGSLFGKWQYLLLVSRDLSDPIHITKCFAYSSEDKAGTLEGISKELAMSRESAPQNANLQSPVASTEGQAKANNQDIGVLKRPAGKAGKDFNLQVAVGLRDDKNTFRNFQKYVRNMKIAAGIDPKTPFSEQNPHAITKLCDEIARRIPRFSKEHTPDFWATKAALEIHLNNMNTPKFTVSFLDVEGRIIHNRRGSGSDITAVKGRFKKALSAMNIQAEKGGGDTVPKKLLGDLTSVKFHWDPKDVGPDNTPVTYFAIRGLNLLSGCYPYCLGFLVTATKSQRKFYQGGAQTALHGELHYPGNSAAGEGFGMYALNKGRNYPRGPLGDPQDPTPNQYRMQLNTFLDFLEKFKVKVQDAKKKGETLPVLESDTQIPVQGPIPAVGSPKSEGPKRQRVNSPIHTDPVSNANHQSPGHVLQSPGGSRTDLSSPQPPPVDHTKAKRPKSNIHDLLNVNV</sequence>
<evidence type="ECO:0000313" key="3">
    <source>
        <dbReference type="Proteomes" id="UP000772434"/>
    </source>
</evidence>
<evidence type="ECO:0000313" key="2">
    <source>
        <dbReference type="EMBL" id="KAF9065866.1"/>
    </source>
</evidence>
<feature type="region of interest" description="Disordered" evidence="1">
    <location>
        <begin position="144"/>
        <end position="165"/>
    </location>
</feature>
<feature type="compositionally biased region" description="Polar residues" evidence="1">
    <location>
        <begin position="489"/>
        <end position="505"/>
    </location>
</feature>
<dbReference type="EMBL" id="JADNRY010000096">
    <property type="protein sequence ID" value="KAF9065866.1"/>
    <property type="molecule type" value="Genomic_DNA"/>
</dbReference>
<comment type="caution">
    <text evidence="2">The sequence shown here is derived from an EMBL/GenBank/DDBJ whole genome shotgun (WGS) entry which is preliminary data.</text>
</comment>
<evidence type="ECO:0000256" key="1">
    <source>
        <dbReference type="SAM" id="MobiDB-lite"/>
    </source>
</evidence>
<feature type="compositionally biased region" description="Polar residues" evidence="1">
    <location>
        <begin position="146"/>
        <end position="165"/>
    </location>
</feature>
<proteinExistence type="predicted"/>
<keyword evidence="3" id="KW-1185">Reference proteome</keyword>
<reference evidence="2" key="1">
    <citation type="submission" date="2020-11" db="EMBL/GenBank/DDBJ databases">
        <authorList>
            <consortium name="DOE Joint Genome Institute"/>
            <person name="Ahrendt S."/>
            <person name="Riley R."/>
            <person name="Andreopoulos W."/>
            <person name="Labutti K."/>
            <person name="Pangilinan J."/>
            <person name="Ruiz-Duenas F.J."/>
            <person name="Barrasa J.M."/>
            <person name="Sanchez-Garcia M."/>
            <person name="Camarero S."/>
            <person name="Miyauchi S."/>
            <person name="Serrano A."/>
            <person name="Linde D."/>
            <person name="Babiker R."/>
            <person name="Drula E."/>
            <person name="Ayuso-Fernandez I."/>
            <person name="Pacheco R."/>
            <person name="Padilla G."/>
            <person name="Ferreira P."/>
            <person name="Barriuso J."/>
            <person name="Kellner H."/>
            <person name="Castanera R."/>
            <person name="Alfaro M."/>
            <person name="Ramirez L."/>
            <person name="Pisabarro A.G."/>
            <person name="Kuo A."/>
            <person name="Tritt A."/>
            <person name="Lipzen A."/>
            <person name="He G."/>
            <person name="Yan M."/>
            <person name="Ng V."/>
            <person name="Cullen D."/>
            <person name="Martin F."/>
            <person name="Rosso M.-N."/>
            <person name="Henrissat B."/>
            <person name="Hibbett D."/>
            <person name="Martinez A.T."/>
            <person name="Grigoriev I.V."/>
        </authorList>
    </citation>
    <scope>NUCLEOTIDE SEQUENCE</scope>
    <source>
        <strain evidence="2">AH 40177</strain>
    </source>
</reference>
<name>A0A9P5U4E7_9AGAR</name>
<accession>A0A9P5U4E7</accession>
<protein>
    <submittedName>
        <fullName evidence="2">Uncharacterized protein</fullName>
    </submittedName>
</protein>
<feature type="region of interest" description="Disordered" evidence="1">
    <location>
        <begin position="462"/>
        <end position="548"/>
    </location>
</feature>
<feature type="compositionally biased region" description="Polar residues" evidence="1">
    <location>
        <begin position="513"/>
        <end position="522"/>
    </location>
</feature>
<dbReference type="OrthoDB" id="2755069at2759"/>
<dbReference type="Proteomes" id="UP000772434">
    <property type="component" value="Unassembled WGS sequence"/>
</dbReference>